<protein>
    <submittedName>
        <fullName evidence="1">Uncharacterized protein</fullName>
    </submittedName>
</protein>
<keyword evidence="2" id="KW-1185">Reference proteome</keyword>
<comment type="caution">
    <text evidence="1">The sequence shown here is derived from an EMBL/GenBank/DDBJ whole genome shotgun (WGS) entry which is preliminary data.</text>
</comment>
<dbReference type="Proteomes" id="UP000821865">
    <property type="component" value="Chromosome 1"/>
</dbReference>
<reference evidence="1" key="1">
    <citation type="submission" date="2020-05" db="EMBL/GenBank/DDBJ databases">
        <title>Large-scale comparative analyses of tick genomes elucidate their genetic diversity and vector capacities.</title>
        <authorList>
            <person name="Jia N."/>
            <person name="Wang J."/>
            <person name="Shi W."/>
            <person name="Du L."/>
            <person name="Sun Y."/>
            <person name="Zhan W."/>
            <person name="Jiang J."/>
            <person name="Wang Q."/>
            <person name="Zhang B."/>
            <person name="Ji P."/>
            <person name="Sakyi L.B."/>
            <person name="Cui X."/>
            <person name="Yuan T."/>
            <person name="Jiang B."/>
            <person name="Yang W."/>
            <person name="Lam T.T.-Y."/>
            <person name="Chang Q."/>
            <person name="Ding S."/>
            <person name="Wang X."/>
            <person name="Zhu J."/>
            <person name="Ruan X."/>
            <person name="Zhao L."/>
            <person name="Wei J."/>
            <person name="Que T."/>
            <person name="Du C."/>
            <person name="Cheng J."/>
            <person name="Dai P."/>
            <person name="Han X."/>
            <person name="Huang E."/>
            <person name="Gao Y."/>
            <person name="Liu J."/>
            <person name="Shao H."/>
            <person name="Ye R."/>
            <person name="Li L."/>
            <person name="Wei W."/>
            <person name="Wang X."/>
            <person name="Wang C."/>
            <person name="Yang T."/>
            <person name="Huo Q."/>
            <person name="Li W."/>
            <person name="Guo W."/>
            <person name="Chen H."/>
            <person name="Zhou L."/>
            <person name="Ni X."/>
            <person name="Tian J."/>
            <person name="Zhou Y."/>
            <person name="Sheng Y."/>
            <person name="Liu T."/>
            <person name="Pan Y."/>
            <person name="Xia L."/>
            <person name="Li J."/>
            <person name="Zhao F."/>
            <person name="Cao W."/>
        </authorList>
    </citation>
    <scope>NUCLEOTIDE SEQUENCE</scope>
    <source>
        <strain evidence="1">Dsil-2018</strain>
    </source>
</reference>
<evidence type="ECO:0000313" key="1">
    <source>
        <dbReference type="EMBL" id="KAH7978917.1"/>
    </source>
</evidence>
<proteinExistence type="predicted"/>
<evidence type="ECO:0000313" key="2">
    <source>
        <dbReference type="Proteomes" id="UP000821865"/>
    </source>
</evidence>
<organism evidence="1 2">
    <name type="scientific">Dermacentor silvarum</name>
    <name type="common">Tick</name>
    <dbReference type="NCBI Taxonomy" id="543639"/>
    <lineage>
        <taxon>Eukaryota</taxon>
        <taxon>Metazoa</taxon>
        <taxon>Ecdysozoa</taxon>
        <taxon>Arthropoda</taxon>
        <taxon>Chelicerata</taxon>
        <taxon>Arachnida</taxon>
        <taxon>Acari</taxon>
        <taxon>Parasitiformes</taxon>
        <taxon>Ixodida</taxon>
        <taxon>Ixodoidea</taxon>
        <taxon>Ixodidae</taxon>
        <taxon>Rhipicephalinae</taxon>
        <taxon>Dermacentor</taxon>
    </lineage>
</organism>
<gene>
    <name evidence="1" type="ORF">HPB49_007427</name>
</gene>
<accession>A0ACB8DWM4</accession>
<name>A0ACB8DWM4_DERSI</name>
<sequence length="156" mass="17539">MVFSSPLPVHKIIGFAPSLLQVVMTSSVNMPVCQAGAIYLKNLVVQFWQEKEPPPQTRPQPEPPPFHVDEQDGAMVRDALVDAMVHAPELIRVQLSSCLGCMLKHAMSYAESETSVLLQKLILKIYFALVQYHFPLGLISREVRTQWMDLLADIII</sequence>
<dbReference type="EMBL" id="CM023470">
    <property type="protein sequence ID" value="KAH7978917.1"/>
    <property type="molecule type" value="Genomic_DNA"/>
</dbReference>